<dbReference type="PROSITE" id="PS50853">
    <property type="entry name" value="FN3"/>
    <property type="match status" value="1"/>
</dbReference>
<dbReference type="InterPro" id="IPR003961">
    <property type="entry name" value="FN3_dom"/>
</dbReference>
<dbReference type="Gene3D" id="2.60.40.10">
    <property type="entry name" value="Immunoglobulins"/>
    <property type="match status" value="1"/>
</dbReference>
<accession>A0A8S3TPJ9</accession>
<dbReference type="EMBL" id="CAJPWZ010002200">
    <property type="protein sequence ID" value="CAG2233226.1"/>
    <property type="molecule type" value="Genomic_DNA"/>
</dbReference>
<dbReference type="CDD" id="cd00063">
    <property type="entry name" value="FN3"/>
    <property type="match status" value="1"/>
</dbReference>
<dbReference type="Pfam" id="PF00041">
    <property type="entry name" value="fn3"/>
    <property type="match status" value="1"/>
</dbReference>
<dbReference type="InterPro" id="IPR013783">
    <property type="entry name" value="Ig-like_fold"/>
</dbReference>
<comment type="caution">
    <text evidence="3">The sequence shown here is derived from an EMBL/GenBank/DDBJ whole genome shotgun (WGS) entry which is preliminary data.</text>
</comment>
<dbReference type="SUPFAM" id="SSF49265">
    <property type="entry name" value="Fibronectin type III"/>
    <property type="match status" value="1"/>
</dbReference>
<protein>
    <recommendedName>
        <fullName evidence="2">Fibronectin type-III domain-containing protein</fullName>
    </recommendedName>
</protein>
<proteinExistence type="predicted"/>
<keyword evidence="4" id="KW-1185">Reference proteome</keyword>
<reference evidence="3" key="1">
    <citation type="submission" date="2021-03" db="EMBL/GenBank/DDBJ databases">
        <authorList>
            <person name="Bekaert M."/>
        </authorList>
    </citation>
    <scope>NUCLEOTIDE SEQUENCE</scope>
</reference>
<dbReference type="SMART" id="SM00060">
    <property type="entry name" value="FN3"/>
    <property type="match status" value="1"/>
</dbReference>
<evidence type="ECO:0000313" key="3">
    <source>
        <dbReference type="EMBL" id="CAG2233226.1"/>
    </source>
</evidence>
<evidence type="ECO:0000313" key="4">
    <source>
        <dbReference type="Proteomes" id="UP000683360"/>
    </source>
</evidence>
<evidence type="ECO:0000259" key="2">
    <source>
        <dbReference type="PROSITE" id="PS50853"/>
    </source>
</evidence>
<dbReference type="Proteomes" id="UP000683360">
    <property type="component" value="Unassembled WGS sequence"/>
</dbReference>
<name>A0A8S3TPJ9_MYTED</name>
<organism evidence="3 4">
    <name type="scientific">Mytilus edulis</name>
    <name type="common">Blue mussel</name>
    <dbReference type="NCBI Taxonomy" id="6550"/>
    <lineage>
        <taxon>Eukaryota</taxon>
        <taxon>Metazoa</taxon>
        <taxon>Spiralia</taxon>
        <taxon>Lophotrochozoa</taxon>
        <taxon>Mollusca</taxon>
        <taxon>Bivalvia</taxon>
        <taxon>Autobranchia</taxon>
        <taxon>Pteriomorphia</taxon>
        <taxon>Mytilida</taxon>
        <taxon>Mytiloidea</taxon>
        <taxon>Mytilidae</taxon>
        <taxon>Mytilinae</taxon>
        <taxon>Mytilus</taxon>
    </lineage>
</organism>
<feature type="domain" description="Fibronectin type-III" evidence="2">
    <location>
        <begin position="342"/>
        <end position="423"/>
    </location>
</feature>
<evidence type="ECO:0000256" key="1">
    <source>
        <dbReference type="SAM" id="MobiDB-lite"/>
    </source>
</evidence>
<dbReference type="OrthoDB" id="504708at2759"/>
<sequence>MSMSGIKSIEHKTMALKENWSVRVIINVLVLIQLTPTGIPSCKAKGDNGGNCTFNVVNSCLYPGELVCKSDNKCSCSDTANTYWHATSCKAKGDNGGNCTFNVANSCLYPGELVSNSCLYPGELVCRVITNVPVLIQLTPTGMLHHVKQENWSVRVITNVLVLIQLTPTGMQHHVKQVSLIVDIRVGDNGGDCTFNVANSCLYPGELVCKSDNKCSCSDTANTYWHATSCKAKGDNGGNCTFNVANSCLYPGELVCKSDNKCSCSDTANTYWHATSCKARELVCKNDNKCSCSDTANTYWHVTSCKARELVCKSDNKCSCSDTANTYWHATSMTCKPMENLKVSNIQLETSSETYLVISWTAPPAAAAVEEYRFLVGGTSSEVSVGIQKGANVTGLTPGVMYNITVISVDSNSRPAVQKTSPAPVNQATSMF</sequence>
<dbReference type="AlphaFoldDB" id="A0A8S3TPJ9"/>
<gene>
    <name evidence="3" type="ORF">MEDL_45822</name>
</gene>
<feature type="region of interest" description="Disordered" evidence="1">
    <location>
        <begin position="413"/>
        <end position="432"/>
    </location>
</feature>
<dbReference type="InterPro" id="IPR036116">
    <property type="entry name" value="FN3_sf"/>
</dbReference>